<evidence type="ECO:0000259" key="1">
    <source>
        <dbReference type="Pfam" id="PF21310"/>
    </source>
</evidence>
<sequence length="156" mass="18176">MERLKISPKNGIIDPGQREVIVFTVQVTEKIAWKLNVGEESIKDKFYLRISGQKETPIKINGVYKPSVFGFSMDTLAKLNKPLTEMSFDELRAIELKEHPWIGDSSIRAEIPISLWKLIDYLIPMSVHEETIFVKEGWCRMQILRKRRRKKGILAY</sequence>
<organism evidence="2">
    <name type="scientific">Cacopsylla melanoneura</name>
    <dbReference type="NCBI Taxonomy" id="428564"/>
    <lineage>
        <taxon>Eukaryota</taxon>
        <taxon>Metazoa</taxon>
        <taxon>Ecdysozoa</taxon>
        <taxon>Arthropoda</taxon>
        <taxon>Hexapoda</taxon>
        <taxon>Insecta</taxon>
        <taxon>Pterygota</taxon>
        <taxon>Neoptera</taxon>
        <taxon>Paraneoptera</taxon>
        <taxon>Hemiptera</taxon>
        <taxon>Sternorrhyncha</taxon>
        <taxon>Psylloidea</taxon>
        <taxon>Psyllidae</taxon>
        <taxon>Psyllinae</taxon>
        <taxon>Cacopsylla</taxon>
    </lineage>
</organism>
<dbReference type="InterPro" id="IPR048869">
    <property type="entry name" value="OCRL-1_2_ASH"/>
</dbReference>
<feature type="domain" description="OCRL-1/2 ASH" evidence="1">
    <location>
        <begin position="4"/>
        <end position="64"/>
    </location>
</feature>
<reference evidence="2" key="1">
    <citation type="submission" date="2021-05" db="EMBL/GenBank/DDBJ databases">
        <authorList>
            <person name="Alioto T."/>
            <person name="Alioto T."/>
            <person name="Gomez Garrido J."/>
        </authorList>
    </citation>
    <scope>NUCLEOTIDE SEQUENCE</scope>
</reference>
<dbReference type="AlphaFoldDB" id="A0A8D8ZFS3"/>
<dbReference type="EMBL" id="HBUF01499056">
    <property type="protein sequence ID" value="CAG6745531.1"/>
    <property type="molecule type" value="Transcribed_RNA"/>
</dbReference>
<dbReference type="InterPro" id="IPR013783">
    <property type="entry name" value="Ig-like_fold"/>
</dbReference>
<evidence type="ECO:0000313" key="2">
    <source>
        <dbReference type="EMBL" id="CAG6745531.1"/>
    </source>
</evidence>
<dbReference type="Pfam" id="PF21310">
    <property type="entry name" value="OCRL-like_ASH"/>
    <property type="match status" value="1"/>
</dbReference>
<dbReference type="Gene3D" id="2.60.40.10">
    <property type="entry name" value="Immunoglobulins"/>
    <property type="match status" value="1"/>
</dbReference>
<proteinExistence type="predicted"/>
<protein>
    <submittedName>
        <fullName evidence="2">Type II inositol 1,4,5-trisphosphate 5-phosphatase</fullName>
    </submittedName>
</protein>
<name>A0A8D8ZFS3_9HEMI</name>
<accession>A0A8D8ZFS3</accession>